<keyword evidence="5" id="KW-1185">Reference proteome</keyword>
<reference evidence="3 5" key="1">
    <citation type="journal article" date="2013" name="Curr. Biol.">
        <title>Shared signatures of parasitism and phylogenomics unite Cryptomycota and microsporidia.</title>
        <authorList>
            <person name="James T.Y."/>
            <person name="Pelin A."/>
            <person name="Bonen L."/>
            <person name="Ahrendt S."/>
            <person name="Sain D."/>
            <person name="Corradi N."/>
            <person name="Stajich J.E."/>
        </authorList>
    </citation>
    <scope>NUCLEOTIDE SEQUENCE [LARGE SCALE GENOMIC DNA]</scope>
    <source>
        <strain evidence="3 5">CSF55</strain>
        <strain evidence="3 5">CSF55</strain>
    </source>
</reference>
<feature type="region of interest" description="Disordered" evidence="2">
    <location>
        <begin position="51"/>
        <end position="76"/>
    </location>
</feature>
<dbReference type="Proteomes" id="UP000281549">
    <property type="component" value="Unassembled WGS sequence"/>
</dbReference>
<evidence type="ECO:0000313" key="4">
    <source>
        <dbReference type="EMBL" id="RKP21109.1"/>
    </source>
</evidence>
<dbReference type="EMBL" id="KE561068">
    <property type="protein sequence ID" value="EPZ33263.1"/>
    <property type="molecule type" value="Genomic_DNA"/>
</dbReference>
<protein>
    <submittedName>
        <fullName evidence="3">Uncharacterized protein</fullName>
    </submittedName>
</protein>
<dbReference type="AlphaFoldDB" id="A0A075ASM5"/>
<evidence type="ECO:0000313" key="3">
    <source>
        <dbReference type="EMBL" id="EPZ33263.1"/>
    </source>
</evidence>
<sequence length="185" mass="22092">MPYSRHIPSTREYSNNYINDEHSDNSNENYCESEDELFSRDTWRSIINFFPNVDEEEEGSDEEASSSDESESPLQDIAHLLRVNDRRDYGMLMHKFQELRQSQDSQWFADLISTLEDAMDSIERTEERLDKKVEEIIRKKRELKEQKEIVDGLSREIRDTGYPLFSARPRKKIKREHLDTKLLNR</sequence>
<feature type="coiled-coil region" evidence="1">
    <location>
        <begin position="108"/>
        <end position="156"/>
    </location>
</feature>
<dbReference type="HOGENOM" id="CLU_1462130_0_0_1"/>
<proteinExistence type="predicted"/>
<evidence type="ECO:0000256" key="2">
    <source>
        <dbReference type="SAM" id="MobiDB-lite"/>
    </source>
</evidence>
<feature type="compositionally biased region" description="Acidic residues" evidence="2">
    <location>
        <begin position="53"/>
        <end position="71"/>
    </location>
</feature>
<evidence type="ECO:0000313" key="5">
    <source>
        <dbReference type="Proteomes" id="UP000030755"/>
    </source>
</evidence>
<gene>
    <name evidence="3" type="ORF">O9G_001614</name>
    <name evidence="4" type="ORF">ROZALSC1DRAFT_27454</name>
</gene>
<name>A0A075ASM5_ROZAC</name>
<dbReference type="Proteomes" id="UP000030755">
    <property type="component" value="Unassembled WGS sequence"/>
</dbReference>
<keyword evidence="1" id="KW-0175">Coiled coil</keyword>
<reference evidence="6" key="2">
    <citation type="journal article" date="2018" name="Nat. Microbiol.">
        <title>Leveraging single-cell genomics to expand the fungal tree of life.</title>
        <authorList>
            <person name="Ahrendt S.R."/>
            <person name="Quandt C.A."/>
            <person name="Ciobanu D."/>
            <person name="Clum A."/>
            <person name="Salamov A."/>
            <person name="Andreopoulos B."/>
            <person name="Cheng J.F."/>
            <person name="Woyke T."/>
            <person name="Pelin A."/>
            <person name="Henrissat B."/>
            <person name="Reynolds N.K."/>
            <person name="Benny G.L."/>
            <person name="Smith M.E."/>
            <person name="James T.Y."/>
            <person name="Grigoriev I.V."/>
        </authorList>
    </citation>
    <scope>NUCLEOTIDE SEQUENCE [LARGE SCALE GENOMIC DNA]</scope>
    <source>
        <strain evidence="6">CSF55</strain>
    </source>
</reference>
<evidence type="ECO:0000256" key="1">
    <source>
        <dbReference type="SAM" id="Coils"/>
    </source>
</evidence>
<dbReference type="EMBL" id="ML004987">
    <property type="protein sequence ID" value="RKP21109.1"/>
    <property type="molecule type" value="Genomic_DNA"/>
</dbReference>
<feature type="region of interest" description="Disordered" evidence="2">
    <location>
        <begin position="1"/>
        <end position="30"/>
    </location>
</feature>
<evidence type="ECO:0000313" key="6">
    <source>
        <dbReference type="Proteomes" id="UP000281549"/>
    </source>
</evidence>
<organism evidence="3 5">
    <name type="scientific">Rozella allomycis (strain CSF55)</name>
    <dbReference type="NCBI Taxonomy" id="988480"/>
    <lineage>
        <taxon>Eukaryota</taxon>
        <taxon>Fungi</taxon>
        <taxon>Fungi incertae sedis</taxon>
        <taxon>Cryptomycota</taxon>
        <taxon>Cryptomycota incertae sedis</taxon>
        <taxon>Rozella</taxon>
    </lineage>
</organism>
<accession>A0A075ASM5</accession>
<reference evidence="4" key="3">
    <citation type="submission" date="2018-08" db="EMBL/GenBank/DDBJ databases">
        <title>Leveraging single-cell genomics to expand the Fungal Tree of Life.</title>
        <authorList>
            <consortium name="DOE Joint Genome Institute"/>
            <person name="Ahrendt S.R."/>
            <person name="Quandt C.A."/>
            <person name="Ciobanu D."/>
            <person name="Clum A."/>
            <person name="Salamov A."/>
            <person name="Andreopoulos B."/>
            <person name="Cheng J.-F."/>
            <person name="Woyke T."/>
            <person name="Pelin A."/>
            <person name="Henrissat B."/>
            <person name="Reynolds N."/>
            <person name="Benny G.L."/>
            <person name="Smith M.E."/>
            <person name="James T.Y."/>
            <person name="Grigoriev I.V."/>
        </authorList>
    </citation>
    <scope>NUCLEOTIDE SEQUENCE</scope>
    <source>
        <strain evidence="4">CSF55</strain>
    </source>
</reference>